<evidence type="ECO:0000313" key="8">
    <source>
        <dbReference type="Proteomes" id="UP000199421"/>
    </source>
</evidence>
<feature type="transmembrane region" description="Helical" evidence="5">
    <location>
        <begin position="128"/>
        <end position="145"/>
    </location>
</feature>
<organism evidence="7 8">
    <name type="scientific">Olivibacter domesticus</name>
    <name type="common">Pseudosphingobacterium domesticum</name>
    <dbReference type="NCBI Taxonomy" id="407022"/>
    <lineage>
        <taxon>Bacteria</taxon>
        <taxon>Pseudomonadati</taxon>
        <taxon>Bacteroidota</taxon>
        <taxon>Sphingobacteriia</taxon>
        <taxon>Sphingobacteriales</taxon>
        <taxon>Sphingobacteriaceae</taxon>
        <taxon>Olivibacter</taxon>
    </lineage>
</organism>
<feature type="domain" description="Methylamine utilisation protein MauE" evidence="6">
    <location>
        <begin position="12"/>
        <end position="143"/>
    </location>
</feature>
<reference evidence="8" key="1">
    <citation type="submission" date="2016-10" db="EMBL/GenBank/DDBJ databases">
        <authorList>
            <person name="Varghese N."/>
            <person name="Submissions S."/>
        </authorList>
    </citation>
    <scope>NUCLEOTIDE SEQUENCE [LARGE SCALE GENOMIC DNA]</scope>
    <source>
        <strain evidence="8">DSM 18733</strain>
    </source>
</reference>
<comment type="subcellular location">
    <subcellularLocation>
        <location evidence="1">Membrane</location>
        <topology evidence="1">Multi-pass membrane protein</topology>
    </subcellularLocation>
</comment>
<feature type="transmembrane region" description="Helical" evidence="5">
    <location>
        <begin position="157"/>
        <end position="178"/>
    </location>
</feature>
<accession>A0A1H7X852</accession>
<dbReference type="InterPro" id="IPR009908">
    <property type="entry name" value="Methylamine_util_MauE"/>
</dbReference>
<gene>
    <name evidence="7" type="ORF">SAMN05661044_04785</name>
</gene>
<dbReference type="OrthoDB" id="648842at2"/>
<proteinExistence type="predicted"/>
<evidence type="ECO:0000256" key="4">
    <source>
        <dbReference type="ARBA" id="ARBA00023136"/>
    </source>
</evidence>
<dbReference type="Pfam" id="PF07291">
    <property type="entry name" value="MauE"/>
    <property type="match status" value="1"/>
</dbReference>
<dbReference type="RefSeq" id="WP_093330094.1">
    <property type="nucleotide sequence ID" value="NZ_FOAF01000010.1"/>
</dbReference>
<keyword evidence="3 5" id="KW-1133">Transmembrane helix</keyword>
<sequence length="394" mass="44809">MQIDKLKSDKRNYLLHIARIFVGILFIFSGLIKANDPMGFGYKLQEYFDVFHLPFLHNYAVAIAVILCSLEIVLGILLLLGLYGRKVAAGLLILIVFFTFLTFYSAFFNVVTSCGCFGDAIPLTPWQSFSKDVFLLLLIGVIFFYRKDIYPLFTNEINQILTLAATIVLSLGIGIYTYNFSPFVDFLPYKIGNNLPSLMHVPKGAPLDEYEITYTLKNKKTGKSEKVTDKEYLAKELWKDEQMEIVGDPESRLVKAGYNAPIKDLHITDAQGVEQTKEIIENPYFNLIFVAYDLNSTNITALEKLNNIAKQATEEYNIRVVLLTASAAQTVEEINNQMTLYAEVFYTDAVPLKSMVRANPGILLLKNGTVINKWHYHTFPKFEVLARDYFNQLD</sequence>
<dbReference type="GO" id="GO:0016020">
    <property type="term" value="C:membrane"/>
    <property type="evidence" value="ECO:0007669"/>
    <property type="project" value="UniProtKB-SubCell"/>
</dbReference>
<dbReference type="AlphaFoldDB" id="A0A1H7X852"/>
<dbReference type="STRING" id="407022.SAMN05661044_04785"/>
<dbReference type="EMBL" id="FOAF01000010">
    <property type="protein sequence ID" value="SEM30000.1"/>
    <property type="molecule type" value="Genomic_DNA"/>
</dbReference>
<feature type="transmembrane region" description="Helical" evidence="5">
    <location>
        <begin position="59"/>
        <end position="80"/>
    </location>
</feature>
<evidence type="ECO:0000256" key="5">
    <source>
        <dbReference type="SAM" id="Phobius"/>
    </source>
</evidence>
<feature type="transmembrane region" description="Helical" evidence="5">
    <location>
        <begin position="87"/>
        <end position="108"/>
    </location>
</feature>
<evidence type="ECO:0000313" key="7">
    <source>
        <dbReference type="EMBL" id="SEM30000.1"/>
    </source>
</evidence>
<evidence type="ECO:0000256" key="2">
    <source>
        <dbReference type="ARBA" id="ARBA00022692"/>
    </source>
</evidence>
<evidence type="ECO:0000259" key="6">
    <source>
        <dbReference type="Pfam" id="PF07291"/>
    </source>
</evidence>
<keyword evidence="8" id="KW-1185">Reference proteome</keyword>
<evidence type="ECO:0000256" key="3">
    <source>
        <dbReference type="ARBA" id="ARBA00022989"/>
    </source>
</evidence>
<keyword evidence="4 5" id="KW-0472">Membrane</keyword>
<dbReference type="Proteomes" id="UP000199421">
    <property type="component" value="Unassembled WGS sequence"/>
</dbReference>
<dbReference type="GO" id="GO:0030416">
    <property type="term" value="P:methylamine metabolic process"/>
    <property type="evidence" value="ECO:0007669"/>
    <property type="project" value="InterPro"/>
</dbReference>
<evidence type="ECO:0000256" key="1">
    <source>
        <dbReference type="ARBA" id="ARBA00004141"/>
    </source>
</evidence>
<name>A0A1H7X852_OLID1</name>
<protein>
    <submittedName>
        <fullName evidence="7">DoxX protein</fullName>
    </submittedName>
</protein>
<feature type="transmembrane region" description="Helical" evidence="5">
    <location>
        <begin position="12"/>
        <end position="32"/>
    </location>
</feature>
<keyword evidence="2 5" id="KW-0812">Transmembrane</keyword>
<dbReference type="NCBIfam" id="NF045576">
    <property type="entry name" value="BT_3928_fam"/>
    <property type="match status" value="1"/>
</dbReference>